<dbReference type="AlphaFoldDB" id="A0A9D4DV41"/>
<proteinExistence type="predicted"/>
<reference evidence="1" key="1">
    <citation type="journal article" date="2019" name="bioRxiv">
        <title>The Genome of the Zebra Mussel, Dreissena polymorpha: A Resource for Invasive Species Research.</title>
        <authorList>
            <person name="McCartney M.A."/>
            <person name="Auch B."/>
            <person name="Kono T."/>
            <person name="Mallez S."/>
            <person name="Zhang Y."/>
            <person name="Obille A."/>
            <person name="Becker A."/>
            <person name="Abrahante J.E."/>
            <person name="Garbe J."/>
            <person name="Badalamenti J.P."/>
            <person name="Herman A."/>
            <person name="Mangelson H."/>
            <person name="Liachko I."/>
            <person name="Sullivan S."/>
            <person name="Sone E.D."/>
            <person name="Koren S."/>
            <person name="Silverstein K.A.T."/>
            <person name="Beckman K.B."/>
            <person name="Gohl D.M."/>
        </authorList>
    </citation>
    <scope>NUCLEOTIDE SEQUENCE</scope>
    <source>
        <strain evidence="1">Duluth1</strain>
        <tissue evidence="1">Whole animal</tissue>
    </source>
</reference>
<comment type="caution">
    <text evidence="1">The sequence shown here is derived from an EMBL/GenBank/DDBJ whole genome shotgun (WGS) entry which is preliminary data.</text>
</comment>
<accession>A0A9D4DV41</accession>
<sequence>MQQDLYSIAKRLAGKFAKPERPVRDKNGGVITDDEGRKKRWIEHIQIFSTGQFLRTHK</sequence>
<gene>
    <name evidence="1" type="ORF">DPMN_189213</name>
</gene>
<evidence type="ECO:0000313" key="2">
    <source>
        <dbReference type="Proteomes" id="UP000828390"/>
    </source>
</evidence>
<protein>
    <submittedName>
        <fullName evidence="1">Uncharacterized protein</fullName>
    </submittedName>
</protein>
<evidence type="ECO:0000313" key="1">
    <source>
        <dbReference type="EMBL" id="KAH3754537.1"/>
    </source>
</evidence>
<dbReference type="Proteomes" id="UP000828390">
    <property type="component" value="Unassembled WGS sequence"/>
</dbReference>
<organism evidence="1 2">
    <name type="scientific">Dreissena polymorpha</name>
    <name type="common">Zebra mussel</name>
    <name type="synonym">Mytilus polymorpha</name>
    <dbReference type="NCBI Taxonomy" id="45954"/>
    <lineage>
        <taxon>Eukaryota</taxon>
        <taxon>Metazoa</taxon>
        <taxon>Spiralia</taxon>
        <taxon>Lophotrochozoa</taxon>
        <taxon>Mollusca</taxon>
        <taxon>Bivalvia</taxon>
        <taxon>Autobranchia</taxon>
        <taxon>Heteroconchia</taxon>
        <taxon>Euheterodonta</taxon>
        <taxon>Imparidentia</taxon>
        <taxon>Neoheterodontei</taxon>
        <taxon>Myida</taxon>
        <taxon>Dreissenoidea</taxon>
        <taxon>Dreissenidae</taxon>
        <taxon>Dreissena</taxon>
    </lineage>
</organism>
<dbReference type="EMBL" id="JAIWYP010000010">
    <property type="protein sequence ID" value="KAH3754537.1"/>
    <property type="molecule type" value="Genomic_DNA"/>
</dbReference>
<reference evidence="1" key="2">
    <citation type="submission" date="2020-11" db="EMBL/GenBank/DDBJ databases">
        <authorList>
            <person name="McCartney M.A."/>
            <person name="Auch B."/>
            <person name="Kono T."/>
            <person name="Mallez S."/>
            <person name="Becker A."/>
            <person name="Gohl D.M."/>
            <person name="Silverstein K.A.T."/>
            <person name="Koren S."/>
            <person name="Bechman K.B."/>
            <person name="Herman A."/>
            <person name="Abrahante J.E."/>
            <person name="Garbe J."/>
        </authorList>
    </citation>
    <scope>NUCLEOTIDE SEQUENCE</scope>
    <source>
        <strain evidence="1">Duluth1</strain>
        <tissue evidence="1">Whole animal</tissue>
    </source>
</reference>
<name>A0A9D4DV41_DREPO</name>
<keyword evidence="2" id="KW-1185">Reference proteome</keyword>